<dbReference type="EMBL" id="AAWS01000010">
    <property type="protein sequence ID" value="EAY29626.1"/>
    <property type="molecule type" value="Genomic_DNA"/>
</dbReference>
<evidence type="ECO:0000313" key="2">
    <source>
        <dbReference type="Proteomes" id="UP000004095"/>
    </source>
</evidence>
<proteinExistence type="predicted"/>
<dbReference type="RefSeq" id="WP_002696082.1">
    <property type="nucleotide sequence ID" value="NZ_AAWS01000010.1"/>
</dbReference>
<organism evidence="1 2">
    <name type="scientific">Microscilla marina ATCC 23134</name>
    <dbReference type="NCBI Taxonomy" id="313606"/>
    <lineage>
        <taxon>Bacteria</taxon>
        <taxon>Pseudomonadati</taxon>
        <taxon>Bacteroidota</taxon>
        <taxon>Cytophagia</taxon>
        <taxon>Cytophagales</taxon>
        <taxon>Microscillaceae</taxon>
        <taxon>Microscilla</taxon>
    </lineage>
</organism>
<comment type="caution">
    <text evidence="1">The sequence shown here is derived from an EMBL/GenBank/DDBJ whole genome shotgun (WGS) entry which is preliminary data.</text>
</comment>
<accession>A1ZJ90</accession>
<dbReference type="AlphaFoldDB" id="A1ZJ90"/>
<protein>
    <submittedName>
        <fullName evidence="1">Uncharacterized protein</fullName>
    </submittedName>
</protein>
<keyword evidence="2" id="KW-1185">Reference proteome</keyword>
<name>A1ZJ90_MICM2</name>
<sequence length="89" mass="10437">MPDKIVLYPTIFRSDLCLHNRVYKFLELVLSEAKSIYPQVLRYRCISVPKKRLILGFRSPPYGGIYQLVKTHNRGENDVFLKKLGRVVK</sequence>
<reference evidence="1 2" key="1">
    <citation type="submission" date="2007-01" db="EMBL/GenBank/DDBJ databases">
        <authorList>
            <person name="Haygood M."/>
            <person name="Podell S."/>
            <person name="Anderson C."/>
            <person name="Hopkinson B."/>
            <person name="Roe K."/>
            <person name="Barbeau K."/>
            <person name="Gaasterland T."/>
            <person name="Ferriera S."/>
            <person name="Johnson J."/>
            <person name="Kravitz S."/>
            <person name="Beeson K."/>
            <person name="Sutton G."/>
            <person name="Rogers Y.-H."/>
            <person name="Friedman R."/>
            <person name="Frazier M."/>
            <person name="Venter J.C."/>
        </authorList>
    </citation>
    <scope>NUCLEOTIDE SEQUENCE [LARGE SCALE GENOMIC DNA]</scope>
    <source>
        <strain evidence="1 2">ATCC 23134</strain>
    </source>
</reference>
<dbReference type="Proteomes" id="UP000004095">
    <property type="component" value="Unassembled WGS sequence"/>
</dbReference>
<gene>
    <name evidence="1" type="ORF">M23134_00510</name>
</gene>
<evidence type="ECO:0000313" key="1">
    <source>
        <dbReference type="EMBL" id="EAY29626.1"/>
    </source>
</evidence>